<dbReference type="InterPro" id="IPR039325">
    <property type="entry name" value="NDX"/>
</dbReference>
<evidence type="ECO:0000256" key="3">
    <source>
        <dbReference type="SAM" id="MobiDB-lite"/>
    </source>
</evidence>
<dbReference type="PROSITE" id="PS50071">
    <property type="entry name" value="HOMEOBOX_2"/>
    <property type="match status" value="1"/>
</dbReference>
<comment type="subcellular location">
    <subcellularLocation>
        <location evidence="1 2">Nucleus</location>
    </subcellularLocation>
</comment>
<keyword evidence="2" id="KW-0539">Nucleus</keyword>
<feature type="compositionally biased region" description="Acidic residues" evidence="3">
    <location>
        <begin position="596"/>
        <end position="606"/>
    </location>
</feature>
<keyword evidence="6" id="KW-1185">Reference proteome</keyword>
<dbReference type="Pfam" id="PF24426">
    <property type="entry name" value="HTH_NDX"/>
    <property type="match status" value="1"/>
</dbReference>
<dbReference type="Pfam" id="PF25246">
    <property type="entry name" value="Nodulin_N"/>
    <property type="match status" value="1"/>
</dbReference>
<keyword evidence="2" id="KW-0371">Homeobox</keyword>
<evidence type="ECO:0000259" key="4">
    <source>
        <dbReference type="PROSITE" id="PS50071"/>
    </source>
</evidence>
<protein>
    <recommendedName>
        <fullName evidence="4">Homeobox domain-containing protein</fullName>
    </recommendedName>
</protein>
<dbReference type="PANTHER" id="PTHR35743">
    <property type="entry name" value="NODULIN HOMEOBOX"/>
    <property type="match status" value="1"/>
</dbReference>
<dbReference type="Proteomes" id="UP000824890">
    <property type="component" value="Unassembled WGS sequence"/>
</dbReference>
<gene>
    <name evidence="5" type="ORF">HID58_006363</name>
</gene>
<dbReference type="EMBL" id="JAGKQM010000002">
    <property type="protein sequence ID" value="KAH0938902.1"/>
    <property type="molecule type" value="Genomic_DNA"/>
</dbReference>
<proteinExistence type="predicted"/>
<dbReference type="InterPro" id="IPR057287">
    <property type="entry name" value="Ndx_N"/>
</dbReference>
<evidence type="ECO:0000256" key="2">
    <source>
        <dbReference type="PROSITE-ProRule" id="PRU00108"/>
    </source>
</evidence>
<dbReference type="SMART" id="SM00389">
    <property type="entry name" value="HOX"/>
    <property type="match status" value="1"/>
</dbReference>
<dbReference type="Gene3D" id="1.10.10.60">
    <property type="entry name" value="Homeodomain-like"/>
    <property type="match status" value="1"/>
</dbReference>
<feature type="domain" description="Homeobox" evidence="4">
    <location>
        <begin position="627"/>
        <end position="694"/>
    </location>
</feature>
<reference evidence="5 6" key="1">
    <citation type="submission" date="2021-05" db="EMBL/GenBank/DDBJ databases">
        <title>Genome Assembly of Synthetic Allotetraploid Brassica napus Reveals Homoeologous Exchanges between Subgenomes.</title>
        <authorList>
            <person name="Davis J.T."/>
        </authorList>
    </citation>
    <scope>NUCLEOTIDE SEQUENCE [LARGE SCALE GENOMIC DNA]</scope>
    <source>
        <strain evidence="6">cv. Da-Ae</strain>
        <tissue evidence="5">Seedling</tissue>
    </source>
</reference>
<dbReference type="InterPro" id="IPR056560">
    <property type="entry name" value="HTH_NDX"/>
</dbReference>
<keyword evidence="2" id="KW-0238">DNA-binding</keyword>
<accession>A0ABQ8EC32</accession>
<dbReference type="PANTHER" id="PTHR35743:SF2">
    <property type="entry name" value="HOMEOBOX DOMAIN-CONTAINING PROTEIN"/>
    <property type="match status" value="1"/>
</dbReference>
<feature type="region of interest" description="Disordered" evidence="3">
    <location>
        <begin position="581"/>
        <end position="637"/>
    </location>
</feature>
<feature type="DNA-binding region" description="Homeobox" evidence="2">
    <location>
        <begin position="629"/>
        <end position="695"/>
    </location>
</feature>
<organism evidence="5 6">
    <name type="scientific">Brassica napus</name>
    <name type="common">Rape</name>
    <dbReference type="NCBI Taxonomy" id="3708"/>
    <lineage>
        <taxon>Eukaryota</taxon>
        <taxon>Viridiplantae</taxon>
        <taxon>Streptophyta</taxon>
        <taxon>Embryophyta</taxon>
        <taxon>Tracheophyta</taxon>
        <taxon>Spermatophyta</taxon>
        <taxon>Magnoliopsida</taxon>
        <taxon>eudicotyledons</taxon>
        <taxon>Gunneridae</taxon>
        <taxon>Pentapetalae</taxon>
        <taxon>rosids</taxon>
        <taxon>malvids</taxon>
        <taxon>Brassicales</taxon>
        <taxon>Brassicaceae</taxon>
        <taxon>Brassiceae</taxon>
        <taxon>Brassica</taxon>
    </lineage>
</organism>
<sequence>MLLQAKHLIPAVNGLHWRDSLEIHKLLQDNKDFCIYYNNVEKISVEKLAVALPVHLLAVLLDDCVLSAMMVDLVINAMVALGGNRKESWKSDNESLVEATMVASTLHLLHGFISPEFVDIVQVLLAHSKVDLFIETAFGAVHNVVRSLEAKLLYRGSDHPKKCPLKSAKFHCQQAEAALQFLHSLCQEKLFSERVAKNKELCGKGGLLMLAKSILSLSVSPGFVKEATTVASMYRIKAKVLSLLHHIFEADSVSFLDELERAGNLHLAQPIASEVLSLLKLGLSDSPNDIASHEYPMGFVLLNAMRLAEVFSDDSNFQRFFTDHFSTILSALFCLSHEEFVSMLCSSALSSREDDATLDYDLFKSAGWVLSVFSSSSLFDVPQFKLNFQNNLTMSSYANQRTSLVIKIMANLHCFAPDVCIEEDRNRFIKAFVSGLRKDPVSMPIQLPNSSYTPVAQRATSVCRNICSLLRHADFLITNGLDVKDLMMFRVFCKQLQPLIRSEFEGSQATVKVKSLLLSCMVVTIACLQQRKEPLNLNIERASEEPNVRVEGAATKYNVNENMEIVPRLKESDADACNLETSSLDTRSNRGKSLVEDGDGDGDGDVELAHELFKGSGSGEVKEDEKQGKKRKRSIMSDDQVEMMEKAIVDEPDMRRSAAWIKKCAEKLNQNGPRVTAMQLKNWLNNRRAKIARAMSGKTSKGKK</sequence>
<dbReference type="CDD" id="cd00086">
    <property type="entry name" value="homeodomain"/>
    <property type="match status" value="1"/>
</dbReference>
<comment type="caution">
    <text evidence="5">The sequence shown here is derived from an EMBL/GenBank/DDBJ whole genome shotgun (WGS) entry which is preliminary data.</text>
</comment>
<evidence type="ECO:0000313" key="6">
    <source>
        <dbReference type="Proteomes" id="UP000824890"/>
    </source>
</evidence>
<evidence type="ECO:0000256" key="1">
    <source>
        <dbReference type="ARBA" id="ARBA00004123"/>
    </source>
</evidence>
<evidence type="ECO:0000313" key="5">
    <source>
        <dbReference type="EMBL" id="KAH0938902.1"/>
    </source>
</evidence>
<name>A0ABQ8EC32_BRANA</name>
<dbReference type="InterPro" id="IPR001356">
    <property type="entry name" value="HD"/>
</dbReference>